<evidence type="ECO:0008006" key="4">
    <source>
        <dbReference type="Google" id="ProtNLM"/>
    </source>
</evidence>
<dbReference type="AlphaFoldDB" id="A0AAV4ZHP5"/>
<protein>
    <recommendedName>
        <fullName evidence="4">DUF1275 domain-containing protein</fullName>
    </recommendedName>
</protein>
<reference evidence="2" key="2">
    <citation type="submission" date="2021-08" db="EMBL/GenBank/DDBJ databases">
        <authorList>
            <person name="Tani A."/>
            <person name="Ola A."/>
            <person name="Ogura Y."/>
            <person name="Katsura K."/>
            <person name="Hayashi T."/>
        </authorList>
    </citation>
    <scope>NUCLEOTIDE SEQUENCE</scope>
    <source>
        <strain evidence="2">DSM 16372</strain>
    </source>
</reference>
<evidence type="ECO:0000313" key="3">
    <source>
        <dbReference type="Proteomes" id="UP001055247"/>
    </source>
</evidence>
<dbReference type="Proteomes" id="UP001055247">
    <property type="component" value="Unassembled WGS sequence"/>
</dbReference>
<feature type="transmembrane region" description="Helical" evidence="1">
    <location>
        <begin position="55"/>
        <end position="73"/>
    </location>
</feature>
<sequence length="76" mass="8149">MTRPEGAVANYGWNLHRAGMNPSRWKALVVTTLLGSLGSWAGGHAYDVFYVHGRTVLAVVVLLSMLAAGIALVRRA</sequence>
<evidence type="ECO:0000256" key="1">
    <source>
        <dbReference type="SAM" id="Phobius"/>
    </source>
</evidence>
<keyword evidence="1" id="KW-1133">Transmembrane helix</keyword>
<keyword evidence="1" id="KW-0812">Transmembrane</keyword>
<gene>
    <name evidence="2" type="ORF">BHAOGJBA_1222</name>
</gene>
<accession>A0AAV4ZHP5</accession>
<keyword evidence="1" id="KW-0472">Membrane</keyword>
<dbReference type="EMBL" id="BPQO01000004">
    <property type="protein sequence ID" value="GJD87717.1"/>
    <property type="molecule type" value="Genomic_DNA"/>
</dbReference>
<reference evidence="2" key="1">
    <citation type="journal article" date="2016" name="Front. Microbiol.">
        <title>Genome Sequence of the Piezophilic, Mesophilic Sulfate-Reducing Bacterium Desulfovibrio indicus J2T.</title>
        <authorList>
            <person name="Cao J."/>
            <person name="Maignien L."/>
            <person name="Shao Z."/>
            <person name="Alain K."/>
            <person name="Jebbar M."/>
        </authorList>
    </citation>
    <scope>NUCLEOTIDE SEQUENCE</scope>
    <source>
        <strain evidence="2">DSM 16372</strain>
    </source>
</reference>
<comment type="caution">
    <text evidence="2">The sequence shown here is derived from an EMBL/GenBank/DDBJ whole genome shotgun (WGS) entry which is preliminary data.</text>
</comment>
<name>A0AAV4ZHP5_9HYPH</name>
<organism evidence="2 3">
    <name type="scientific">Methylobacterium hispanicum</name>
    <dbReference type="NCBI Taxonomy" id="270350"/>
    <lineage>
        <taxon>Bacteria</taxon>
        <taxon>Pseudomonadati</taxon>
        <taxon>Pseudomonadota</taxon>
        <taxon>Alphaproteobacteria</taxon>
        <taxon>Hyphomicrobiales</taxon>
        <taxon>Methylobacteriaceae</taxon>
        <taxon>Methylobacterium</taxon>
    </lineage>
</organism>
<proteinExistence type="predicted"/>
<keyword evidence="3" id="KW-1185">Reference proteome</keyword>
<evidence type="ECO:0000313" key="2">
    <source>
        <dbReference type="EMBL" id="GJD87717.1"/>
    </source>
</evidence>